<feature type="compositionally biased region" description="Basic and acidic residues" evidence="1">
    <location>
        <begin position="579"/>
        <end position="594"/>
    </location>
</feature>
<feature type="region of interest" description="Disordered" evidence="1">
    <location>
        <begin position="642"/>
        <end position="783"/>
    </location>
</feature>
<protein>
    <recommendedName>
        <fullName evidence="6">Rho GTPase activation protein</fullName>
    </recommendedName>
</protein>
<dbReference type="Proteomes" id="UP000799776">
    <property type="component" value="Unassembled WGS sequence"/>
</dbReference>
<dbReference type="PANTHER" id="PTHR45808:SF2">
    <property type="entry name" value="RHO GTPASE-ACTIVATING PROTEIN 68F"/>
    <property type="match status" value="1"/>
</dbReference>
<dbReference type="Pfam" id="PF00620">
    <property type="entry name" value="RhoGAP"/>
    <property type="match status" value="1"/>
</dbReference>
<accession>A0A9P4HU19</accession>
<dbReference type="AlphaFoldDB" id="A0A9P4HU19"/>
<keyword evidence="5" id="KW-1185">Reference proteome</keyword>
<dbReference type="PROSITE" id="PS50238">
    <property type="entry name" value="RHOGAP"/>
    <property type="match status" value="1"/>
</dbReference>
<feature type="region of interest" description="Disordered" evidence="1">
    <location>
        <begin position="507"/>
        <end position="609"/>
    </location>
</feature>
<dbReference type="OrthoDB" id="410651at2759"/>
<dbReference type="GO" id="GO:0005096">
    <property type="term" value="F:GTPase activator activity"/>
    <property type="evidence" value="ECO:0007669"/>
    <property type="project" value="TreeGrafter"/>
</dbReference>
<evidence type="ECO:0008006" key="6">
    <source>
        <dbReference type="Google" id="ProtNLM"/>
    </source>
</evidence>
<feature type="compositionally biased region" description="Low complexity" evidence="1">
    <location>
        <begin position="704"/>
        <end position="717"/>
    </location>
</feature>
<dbReference type="InterPro" id="IPR000198">
    <property type="entry name" value="RhoGAP_dom"/>
</dbReference>
<feature type="compositionally biased region" description="Low complexity" evidence="1">
    <location>
        <begin position="669"/>
        <end position="689"/>
    </location>
</feature>
<dbReference type="EMBL" id="ML978727">
    <property type="protein sequence ID" value="KAF2085913.1"/>
    <property type="molecule type" value="Genomic_DNA"/>
</dbReference>
<feature type="domain" description="Rho-GAP" evidence="3">
    <location>
        <begin position="217"/>
        <end position="438"/>
    </location>
</feature>
<feature type="domain" description="CRAL-TRIO" evidence="2">
    <location>
        <begin position="28"/>
        <end position="188"/>
    </location>
</feature>
<feature type="compositionally biased region" description="Polar residues" evidence="1">
    <location>
        <begin position="472"/>
        <end position="488"/>
    </location>
</feature>
<feature type="compositionally biased region" description="Polar residues" evidence="1">
    <location>
        <begin position="596"/>
        <end position="606"/>
    </location>
</feature>
<dbReference type="InterPro" id="IPR036865">
    <property type="entry name" value="CRAL-TRIO_dom_sf"/>
</dbReference>
<dbReference type="SMART" id="SM00324">
    <property type="entry name" value="RhoGAP"/>
    <property type="match status" value="1"/>
</dbReference>
<evidence type="ECO:0000313" key="5">
    <source>
        <dbReference type="Proteomes" id="UP000799776"/>
    </source>
</evidence>
<dbReference type="Pfam" id="PF13716">
    <property type="entry name" value="CRAL_TRIO_2"/>
    <property type="match status" value="1"/>
</dbReference>
<evidence type="ECO:0000256" key="1">
    <source>
        <dbReference type="SAM" id="MobiDB-lite"/>
    </source>
</evidence>
<dbReference type="CDD" id="cd00170">
    <property type="entry name" value="SEC14"/>
    <property type="match status" value="1"/>
</dbReference>
<feature type="compositionally biased region" description="Polar residues" evidence="1">
    <location>
        <begin position="656"/>
        <end position="668"/>
    </location>
</feature>
<dbReference type="CDD" id="cd00159">
    <property type="entry name" value="RhoGAP"/>
    <property type="match status" value="1"/>
</dbReference>
<proteinExistence type="predicted"/>
<evidence type="ECO:0000259" key="2">
    <source>
        <dbReference type="PROSITE" id="PS50191"/>
    </source>
</evidence>
<dbReference type="GO" id="GO:0007264">
    <property type="term" value="P:small GTPase-mediated signal transduction"/>
    <property type="evidence" value="ECO:0007669"/>
    <property type="project" value="TreeGrafter"/>
</dbReference>
<reference evidence="4" key="1">
    <citation type="journal article" date="2020" name="Stud. Mycol.">
        <title>101 Dothideomycetes genomes: a test case for predicting lifestyles and emergence of pathogens.</title>
        <authorList>
            <person name="Haridas S."/>
            <person name="Albert R."/>
            <person name="Binder M."/>
            <person name="Bloem J."/>
            <person name="Labutti K."/>
            <person name="Salamov A."/>
            <person name="Andreopoulos B."/>
            <person name="Baker S."/>
            <person name="Barry K."/>
            <person name="Bills G."/>
            <person name="Bluhm B."/>
            <person name="Cannon C."/>
            <person name="Castanera R."/>
            <person name="Culley D."/>
            <person name="Daum C."/>
            <person name="Ezra D."/>
            <person name="Gonzalez J."/>
            <person name="Henrissat B."/>
            <person name="Kuo A."/>
            <person name="Liang C."/>
            <person name="Lipzen A."/>
            <person name="Lutzoni F."/>
            <person name="Magnuson J."/>
            <person name="Mondo S."/>
            <person name="Nolan M."/>
            <person name="Ohm R."/>
            <person name="Pangilinan J."/>
            <person name="Park H.-J."/>
            <person name="Ramirez L."/>
            <person name="Alfaro M."/>
            <person name="Sun H."/>
            <person name="Tritt A."/>
            <person name="Yoshinaga Y."/>
            <person name="Zwiers L.-H."/>
            <person name="Turgeon B."/>
            <person name="Goodwin S."/>
            <person name="Spatafora J."/>
            <person name="Crous P."/>
            <person name="Grigoriev I."/>
        </authorList>
    </citation>
    <scope>NUCLEOTIDE SEQUENCE</scope>
    <source>
        <strain evidence="4">CBS 121410</strain>
    </source>
</reference>
<dbReference type="PANTHER" id="PTHR45808">
    <property type="entry name" value="RHO GTPASE-ACTIVATING PROTEIN 68F"/>
    <property type="match status" value="1"/>
</dbReference>
<dbReference type="SUPFAM" id="SSF48350">
    <property type="entry name" value="GTPase activation domain, GAP"/>
    <property type="match status" value="1"/>
</dbReference>
<feature type="compositionally biased region" description="Low complexity" evidence="1">
    <location>
        <begin position="521"/>
        <end position="533"/>
    </location>
</feature>
<evidence type="ECO:0000259" key="3">
    <source>
        <dbReference type="PROSITE" id="PS50238"/>
    </source>
</evidence>
<feature type="region of interest" description="Disordered" evidence="1">
    <location>
        <begin position="450"/>
        <end position="493"/>
    </location>
</feature>
<dbReference type="SUPFAM" id="SSF52087">
    <property type="entry name" value="CRAL/TRIO domain"/>
    <property type="match status" value="1"/>
</dbReference>
<evidence type="ECO:0000313" key="4">
    <source>
        <dbReference type="EMBL" id="KAF2085913.1"/>
    </source>
</evidence>
<comment type="caution">
    <text evidence="4">The sequence shown here is derived from an EMBL/GenBank/DDBJ whole genome shotgun (WGS) entry which is preliminary data.</text>
</comment>
<feature type="region of interest" description="Disordered" evidence="1">
    <location>
        <begin position="795"/>
        <end position="821"/>
    </location>
</feature>
<dbReference type="GO" id="GO:0005737">
    <property type="term" value="C:cytoplasm"/>
    <property type="evidence" value="ECO:0007669"/>
    <property type="project" value="TreeGrafter"/>
</dbReference>
<dbReference type="InterPro" id="IPR001251">
    <property type="entry name" value="CRAL-TRIO_dom"/>
</dbReference>
<gene>
    <name evidence="4" type="ORF">K490DRAFT_45374</name>
</gene>
<sequence>MRAHIAQRANRLRSSSLNAVPPPLTSSDYSLPLAKVAASILYRTPIPSRDNLPIYILNAAAFPDTNEFDYDDLLPYVLARLPGEDELISGTEYEVIFFAGGGDGSATGGGGKKNRPGWGWFLQAYHVLSRAMRKRLQKLYIVHERNWVRILVEMFSTIVSPKFRRKIVHVSTLTQLALHIPIEDLLIPPSAYLHDRRLSPDIHAPYASGRRAFSVRQPFPENAKGETRLPRVLRETTSFLLLEPNIKTEGLFRIPPHSRLKEVLREAYDRGQKFILWKENDVMLPIPAYRGAEATQAIIDEVDSKDSYGVYLAAGLIKTWYAELRQPLFPQSAYRELRSNFGDIDDPPTLERLTDLISPKSEWSAIPVISRAIMIRHLLPMLSIVAMREEDNKMSPDNLAVCFAPTLVCGPDQLEDAKMSSIIRRILAAAIEEWDEGLREACEVDENTFAHELMPPSNYEDYEDPLEAPPRATSSHSSGLAMSPTSATEAGFADSEKQFSGITLEDNEAPEQAPALPPRPSSGRTPSRSSIPRKPAPPVIIPPRYSAVMGDDAGSSAAAATTESPLNYAATADGFAPPRKSEWSVDEKQKDGDKSGSGTAGSSSLPSIIVPKRKALTAVQIGNAESGGAVVSPTAEINIATAAAEAARRRPSASEDSQFYSAPSSQPMSREASSGKSSPSSTSPAVLSPQLSGPEHRRPSEYAPRTTRTSRTPTITSLARPLYPSNSPHLVTPAGSTYPPPLPQGTPKPRGMSQGLLRRMPSFEPPPIPNDDRGRRKLDLKKKSVEDLRRLYEGRAGTGAETVGGRERGRSVGANARKSGL</sequence>
<dbReference type="PROSITE" id="PS50191">
    <property type="entry name" value="CRAL_TRIO"/>
    <property type="match status" value="1"/>
</dbReference>
<name>A0A9P4HU19_9PEZI</name>
<organism evidence="4 5">
    <name type="scientific">Saccharata proteae CBS 121410</name>
    <dbReference type="NCBI Taxonomy" id="1314787"/>
    <lineage>
        <taxon>Eukaryota</taxon>
        <taxon>Fungi</taxon>
        <taxon>Dikarya</taxon>
        <taxon>Ascomycota</taxon>
        <taxon>Pezizomycotina</taxon>
        <taxon>Dothideomycetes</taxon>
        <taxon>Dothideomycetes incertae sedis</taxon>
        <taxon>Botryosphaeriales</taxon>
        <taxon>Saccharataceae</taxon>
        <taxon>Saccharata</taxon>
    </lineage>
</organism>
<dbReference type="InterPro" id="IPR008936">
    <property type="entry name" value="Rho_GTPase_activation_prot"/>
</dbReference>
<dbReference type="Gene3D" id="3.40.525.10">
    <property type="entry name" value="CRAL-TRIO lipid binding domain"/>
    <property type="match status" value="1"/>
</dbReference>
<dbReference type="Gene3D" id="1.10.555.10">
    <property type="entry name" value="Rho GTPase activation protein"/>
    <property type="match status" value="1"/>
</dbReference>
<feature type="compositionally biased region" description="Low complexity" evidence="1">
    <location>
        <begin position="550"/>
        <end position="562"/>
    </location>
</feature>